<name>A0A4T0WVE4_9ASCO</name>
<proteinExistence type="predicted"/>
<feature type="coiled-coil region" evidence="1">
    <location>
        <begin position="125"/>
        <end position="236"/>
    </location>
</feature>
<sequence>MWRKLGFRSDTSNTDLDTANMISDNRYRQIRDRIRHCLDDDYDSNDVDQTLNLMRDETERWTNIETSLDNNDQLPISEYEYEKIDKTSSPTNDELLGYCLRLERNNAYLTQLIDKFEQVSFKKRYSELLITNKKLENEYDRLKSTNSKVYSSYCDLLEENKRLKKTNKELSTKLARNDKESESANSEVEEIVSQLEKLKKENESNKKLLKDYRNSKMKLQKDLTEKENEVIKLKGENIATKLKLERIEKLVFKEKASNVSHEANANENEIANVNVNVNNEPTIPDDLVEEDDTIALLQAKYKTKVTV</sequence>
<evidence type="ECO:0000313" key="3">
    <source>
        <dbReference type="Proteomes" id="UP000307173"/>
    </source>
</evidence>
<dbReference type="EMBL" id="SELW01000665">
    <property type="protein sequence ID" value="TID14155.1"/>
    <property type="molecule type" value="Genomic_DNA"/>
</dbReference>
<accession>A0A4T0WVE4</accession>
<keyword evidence="3" id="KW-1185">Reference proteome</keyword>
<dbReference type="OrthoDB" id="3997597at2759"/>
<dbReference type="AlphaFoldDB" id="A0A4T0WVE4"/>
<protein>
    <submittedName>
        <fullName evidence="2">Uncharacterized protein</fullName>
    </submittedName>
</protein>
<gene>
    <name evidence="2" type="ORF">CANINC_004801</name>
</gene>
<dbReference type="Proteomes" id="UP000307173">
    <property type="component" value="Unassembled WGS sequence"/>
</dbReference>
<comment type="caution">
    <text evidence="2">The sequence shown here is derived from an EMBL/GenBank/DDBJ whole genome shotgun (WGS) entry which is preliminary data.</text>
</comment>
<organism evidence="2 3">
    <name type="scientific">Pichia inconspicua</name>
    <dbReference type="NCBI Taxonomy" id="52247"/>
    <lineage>
        <taxon>Eukaryota</taxon>
        <taxon>Fungi</taxon>
        <taxon>Dikarya</taxon>
        <taxon>Ascomycota</taxon>
        <taxon>Saccharomycotina</taxon>
        <taxon>Pichiomycetes</taxon>
        <taxon>Pichiales</taxon>
        <taxon>Pichiaceae</taxon>
        <taxon>Pichia</taxon>
    </lineage>
</organism>
<evidence type="ECO:0000256" key="1">
    <source>
        <dbReference type="SAM" id="Coils"/>
    </source>
</evidence>
<reference evidence="2 3" key="1">
    <citation type="journal article" date="2019" name="Front. Genet.">
        <title>Whole-Genome Sequencing of the Opportunistic Yeast Pathogen Candida inconspicua Uncovers Its Hybrid Origin.</title>
        <authorList>
            <person name="Mixao V."/>
            <person name="Hansen A.P."/>
            <person name="Saus E."/>
            <person name="Boekhout T."/>
            <person name="Lass-Florl C."/>
            <person name="Gabaldon T."/>
        </authorList>
    </citation>
    <scope>NUCLEOTIDE SEQUENCE [LARGE SCALE GENOMIC DNA]</scope>
    <source>
        <strain evidence="2 3">CBS 180</strain>
    </source>
</reference>
<keyword evidence="1" id="KW-0175">Coiled coil</keyword>
<evidence type="ECO:0000313" key="2">
    <source>
        <dbReference type="EMBL" id="TID14155.1"/>
    </source>
</evidence>